<keyword evidence="3" id="KW-0695">RNA-directed DNA polymerase</keyword>
<gene>
    <name evidence="3" type="ORF">Tco_1093571</name>
</gene>
<keyword evidence="3" id="KW-0808">Transferase</keyword>
<reference evidence="3" key="2">
    <citation type="submission" date="2022-01" db="EMBL/GenBank/DDBJ databases">
        <authorList>
            <person name="Yamashiro T."/>
            <person name="Shiraishi A."/>
            <person name="Satake H."/>
            <person name="Nakayama K."/>
        </authorList>
    </citation>
    <scope>NUCLEOTIDE SEQUENCE</scope>
</reference>
<keyword evidence="3" id="KW-0548">Nucleotidyltransferase</keyword>
<sequence length="447" mass="49874">MPIDKESPPAIVLEDDCLNAKDLTLSLMGRIFGRNFGYYSIFETVKDPIVKIHLGVNDSLGGDLDGVLLPFKFLAGVLSCKHIAAMGFMGARRSEVSRVDYLNFLRRGEEDELSMEDNNDGIINNLEANNGIDESDVEEVTEEDHSLSHPPGFTPEEGLNEGNTVNLDMKDYGENERIDIHFVTSLKMVRIILCQLEVGSIYGFESWMGASGYSEIIESKGDLRIFCPISLTGSLYKIIAKILANQLVGVLGDLVNEVQSAFVADRQILDSPFILDEVLQWCRRKKKHAIIFKVDFEKAFDSVRWDFVGLDAGLFTGININSMVNLSHLFYADDAIFLGQWSSERSTKCFLGNSGIKVLLRKDKGRFRGIKHCLHLIEAIYGEEQEILNKDISGGVRITLIDIDSHEGKGVSMVRGINVDDDIRLESWGMGRTRGFWSTIGMKAGVI</sequence>
<evidence type="ECO:0000259" key="2">
    <source>
        <dbReference type="Pfam" id="PF00078"/>
    </source>
</evidence>
<dbReference type="Proteomes" id="UP001151760">
    <property type="component" value="Unassembled WGS sequence"/>
</dbReference>
<dbReference type="InterPro" id="IPR000477">
    <property type="entry name" value="RT_dom"/>
</dbReference>
<feature type="domain" description="Reverse transcriptase" evidence="2">
    <location>
        <begin position="228"/>
        <end position="307"/>
    </location>
</feature>
<dbReference type="EMBL" id="BQNB010020639">
    <property type="protein sequence ID" value="GJT98053.1"/>
    <property type="molecule type" value="Genomic_DNA"/>
</dbReference>
<dbReference type="PANTHER" id="PTHR46890:SF48">
    <property type="entry name" value="RNA-DIRECTED DNA POLYMERASE"/>
    <property type="match status" value="1"/>
</dbReference>
<dbReference type="Pfam" id="PF00078">
    <property type="entry name" value="RVT_1"/>
    <property type="match status" value="1"/>
</dbReference>
<reference evidence="3" key="1">
    <citation type="journal article" date="2022" name="Int. J. Mol. Sci.">
        <title>Draft Genome of Tanacetum Coccineum: Genomic Comparison of Closely Related Tanacetum-Family Plants.</title>
        <authorList>
            <person name="Yamashiro T."/>
            <person name="Shiraishi A."/>
            <person name="Nakayama K."/>
            <person name="Satake H."/>
        </authorList>
    </citation>
    <scope>NUCLEOTIDE SEQUENCE</scope>
</reference>
<keyword evidence="4" id="KW-1185">Reference proteome</keyword>
<dbReference type="InterPro" id="IPR052343">
    <property type="entry name" value="Retrotransposon-Effector_Assoc"/>
</dbReference>
<evidence type="ECO:0000313" key="3">
    <source>
        <dbReference type="EMBL" id="GJT98053.1"/>
    </source>
</evidence>
<evidence type="ECO:0000256" key="1">
    <source>
        <dbReference type="SAM" id="MobiDB-lite"/>
    </source>
</evidence>
<protein>
    <submittedName>
        <fullName evidence="3">RNA-directed DNA polymerase, eukaryota</fullName>
    </submittedName>
</protein>
<dbReference type="GO" id="GO:0003964">
    <property type="term" value="F:RNA-directed DNA polymerase activity"/>
    <property type="evidence" value="ECO:0007669"/>
    <property type="project" value="UniProtKB-KW"/>
</dbReference>
<name>A0ABQ5ID45_9ASTR</name>
<feature type="region of interest" description="Disordered" evidence="1">
    <location>
        <begin position="136"/>
        <end position="166"/>
    </location>
</feature>
<proteinExistence type="predicted"/>
<dbReference type="PANTHER" id="PTHR46890">
    <property type="entry name" value="NON-LTR RETROLELEMENT REVERSE TRANSCRIPTASE-LIKE PROTEIN-RELATED"/>
    <property type="match status" value="1"/>
</dbReference>
<comment type="caution">
    <text evidence="3">The sequence shown here is derived from an EMBL/GenBank/DDBJ whole genome shotgun (WGS) entry which is preliminary data.</text>
</comment>
<organism evidence="3 4">
    <name type="scientific">Tanacetum coccineum</name>
    <dbReference type="NCBI Taxonomy" id="301880"/>
    <lineage>
        <taxon>Eukaryota</taxon>
        <taxon>Viridiplantae</taxon>
        <taxon>Streptophyta</taxon>
        <taxon>Embryophyta</taxon>
        <taxon>Tracheophyta</taxon>
        <taxon>Spermatophyta</taxon>
        <taxon>Magnoliopsida</taxon>
        <taxon>eudicotyledons</taxon>
        <taxon>Gunneridae</taxon>
        <taxon>Pentapetalae</taxon>
        <taxon>asterids</taxon>
        <taxon>campanulids</taxon>
        <taxon>Asterales</taxon>
        <taxon>Asteraceae</taxon>
        <taxon>Asteroideae</taxon>
        <taxon>Anthemideae</taxon>
        <taxon>Anthemidinae</taxon>
        <taxon>Tanacetum</taxon>
    </lineage>
</organism>
<evidence type="ECO:0000313" key="4">
    <source>
        <dbReference type="Proteomes" id="UP001151760"/>
    </source>
</evidence>
<accession>A0ABQ5ID45</accession>